<dbReference type="InterPro" id="IPR022894">
    <property type="entry name" value="Oligoribonuclease"/>
</dbReference>
<dbReference type="InterPro" id="IPR036397">
    <property type="entry name" value="RNaseH_sf"/>
</dbReference>
<feature type="domain" description="Exonuclease" evidence="4">
    <location>
        <begin position="1"/>
        <end position="166"/>
    </location>
</feature>
<keyword evidence="1" id="KW-0540">Nuclease</keyword>
<evidence type="ECO:0000256" key="1">
    <source>
        <dbReference type="ARBA" id="ARBA00022722"/>
    </source>
</evidence>
<keyword evidence="2 5" id="KW-0378">Hydrolase</keyword>
<evidence type="ECO:0000256" key="2">
    <source>
        <dbReference type="ARBA" id="ARBA00022801"/>
    </source>
</evidence>
<evidence type="ECO:0000313" key="5">
    <source>
        <dbReference type="EMBL" id="MCA9376518.1"/>
    </source>
</evidence>
<dbReference type="InterPro" id="IPR013520">
    <property type="entry name" value="Ribonucl_H"/>
</dbReference>
<protein>
    <submittedName>
        <fullName evidence="5">Oligoribonuclease</fullName>
        <ecNumber evidence="5">3.1.-.-</ecNumber>
    </submittedName>
</protein>
<dbReference type="GO" id="GO:0003676">
    <property type="term" value="F:nucleic acid binding"/>
    <property type="evidence" value="ECO:0007669"/>
    <property type="project" value="InterPro"/>
</dbReference>
<dbReference type="GO" id="GO:0000175">
    <property type="term" value="F:3'-5'-RNA exonuclease activity"/>
    <property type="evidence" value="ECO:0007669"/>
    <property type="project" value="InterPro"/>
</dbReference>
<dbReference type="AlphaFoldDB" id="A0A955KWY5"/>
<reference evidence="5" key="2">
    <citation type="journal article" date="2021" name="Microbiome">
        <title>Successional dynamics and alternative stable states in a saline activated sludge microbial community over 9 years.</title>
        <authorList>
            <person name="Wang Y."/>
            <person name="Ye J."/>
            <person name="Ju F."/>
            <person name="Liu L."/>
            <person name="Boyd J.A."/>
            <person name="Deng Y."/>
            <person name="Parks D.H."/>
            <person name="Jiang X."/>
            <person name="Yin X."/>
            <person name="Woodcroft B.J."/>
            <person name="Tyson G.W."/>
            <person name="Hugenholtz P."/>
            <person name="Polz M.F."/>
            <person name="Zhang T."/>
        </authorList>
    </citation>
    <scope>NUCLEOTIDE SEQUENCE</scope>
    <source>
        <strain evidence="5">HKST-UBA17</strain>
    </source>
</reference>
<keyword evidence="3" id="KW-0269">Exonuclease</keyword>
<dbReference type="Gene3D" id="3.30.420.10">
    <property type="entry name" value="Ribonuclease H-like superfamily/Ribonuclease H"/>
    <property type="match status" value="1"/>
</dbReference>
<organism evidence="5 6">
    <name type="scientific">Candidatus Dojkabacteria bacterium</name>
    <dbReference type="NCBI Taxonomy" id="2099670"/>
    <lineage>
        <taxon>Bacteria</taxon>
        <taxon>Candidatus Dojkabacteria</taxon>
    </lineage>
</organism>
<accession>A0A955KWY5</accession>
<evidence type="ECO:0000313" key="6">
    <source>
        <dbReference type="Proteomes" id="UP000741282"/>
    </source>
</evidence>
<comment type="caution">
    <text evidence="5">The sequence shown here is derived from an EMBL/GenBank/DDBJ whole genome shotgun (WGS) entry which is preliminary data.</text>
</comment>
<dbReference type="Proteomes" id="UP000741282">
    <property type="component" value="Unassembled WGS sequence"/>
</dbReference>
<reference evidence="5" key="1">
    <citation type="submission" date="2020-04" db="EMBL/GenBank/DDBJ databases">
        <authorList>
            <person name="Zhang T."/>
        </authorList>
    </citation>
    <scope>NUCLEOTIDE SEQUENCE</scope>
    <source>
        <strain evidence="5">HKST-UBA17</strain>
    </source>
</reference>
<evidence type="ECO:0000259" key="4">
    <source>
        <dbReference type="SMART" id="SM00479"/>
    </source>
</evidence>
<dbReference type="EC" id="3.1.-.-" evidence="5"/>
<proteinExistence type="predicted"/>
<dbReference type="SUPFAM" id="SSF53098">
    <property type="entry name" value="Ribonuclease H-like"/>
    <property type="match status" value="1"/>
</dbReference>
<dbReference type="SMART" id="SM00479">
    <property type="entry name" value="EXOIII"/>
    <property type="match status" value="1"/>
</dbReference>
<dbReference type="InterPro" id="IPR012337">
    <property type="entry name" value="RNaseH-like_sf"/>
</dbReference>
<dbReference type="NCBIfam" id="NF003765">
    <property type="entry name" value="PRK05359.1"/>
    <property type="match status" value="1"/>
</dbReference>
<dbReference type="EMBL" id="JAGQLN010000003">
    <property type="protein sequence ID" value="MCA9376518.1"/>
    <property type="molecule type" value="Genomic_DNA"/>
</dbReference>
<dbReference type="CDD" id="cd06135">
    <property type="entry name" value="Orn"/>
    <property type="match status" value="1"/>
</dbReference>
<evidence type="ECO:0000256" key="3">
    <source>
        <dbReference type="ARBA" id="ARBA00022839"/>
    </source>
</evidence>
<name>A0A955KWY5_9BACT</name>
<dbReference type="Pfam" id="PF00929">
    <property type="entry name" value="RNase_T"/>
    <property type="match status" value="1"/>
</dbReference>
<gene>
    <name evidence="5" type="primary">orn</name>
    <name evidence="5" type="ORF">KC685_01190</name>
</gene>
<sequence length="166" mass="19102">MTGVDPLVDRIIEIALLVTDLDLNIIDEKGFEKVITVDKEYIPRMETKVIEMHTQNGLLEESLRSTESLDQVQEQAVNYLSNYVEDGKSPLCGDGVTTDRAFLLTQARTLNSFFHHRTIDVSSFKQLTNFYKPDKKYIKPDVSHRALDDIRISIAELRYYKGLLFD</sequence>